<proteinExistence type="predicted"/>
<evidence type="ECO:0000259" key="1">
    <source>
        <dbReference type="Pfam" id="PF19266"/>
    </source>
</evidence>
<feature type="domain" description="Contractile injection system tube protein N-terminal" evidence="1">
    <location>
        <begin position="9"/>
        <end position="186"/>
    </location>
</feature>
<organism evidence="2">
    <name type="scientific">Candidatus Kentrum sp. DK</name>
    <dbReference type="NCBI Taxonomy" id="2126562"/>
    <lineage>
        <taxon>Bacteria</taxon>
        <taxon>Pseudomonadati</taxon>
        <taxon>Pseudomonadota</taxon>
        <taxon>Gammaproteobacteria</taxon>
        <taxon>Candidatus Kentrum</taxon>
    </lineage>
</organism>
<name>A0A450SP21_9GAMM</name>
<dbReference type="AlphaFoldDB" id="A0A450SP21"/>
<dbReference type="EMBL" id="CAADEY010000049">
    <property type="protein sequence ID" value="VFJ55624.1"/>
    <property type="molecule type" value="Genomic_DNA"/>
</dbReference>
<dbReference type="InterPro" id="IPR045361">
    <property type="entry name" value="CIS_tube_prot_N"/>
</dbReference>
<protein>
    <recommendedName>
        <fullName evidence="1">Contractile injection system tube protein N-terminal domain-containing protein</fullName>
    </recommendedName>
</protein>
<accession>A0A450SP21</accession>
<gene>
    <name evidence="2" type="ORF">BECKDK2373C_GA0170839_104926</name>
</gene>
<sequence>MLGLSKNPKLKKLEIKAYTTKDRARDLLGGCSPGKTFTVMFNPASFSMKHENVFQGKQGINTSGASANYSHTRSDTLCLDLIMDGTGVGDDLGWKAAGVGLFDKKDRNDVPDKIKKFLDTCLHMYGETHQPRFLTIQWGDGILSSFDCRLQSVDIKHTAFDRNGATLRAELSTVFIEDIAPKKRAKLDNKSSPDLTHTRLVRNGDTLPLLCKEIYGSAAHYPRVAAVNGLDGFRGLRPGQQIFFPPLGK</sequence>
<reference evidence="2" key="1">
    <citation type="submission" date="2019-02" db="EMBL/GenBank/DDBJ databases">
        <authorList>
            <person name="Gruber-Vodicka R. H."/>
            <person name="Seah K. B. B."/>
        </authorList>
    </citation>
    <scope>NUCLEOTIDE SEQUENCE</scope>
    <source>
        <strain evidence="2">BECK_DK161</strain>
    </source>
</reference>
<dbReference type="Pfam" id="PF19266">
    <property type="entry name" value="CIS_tube"/>
    <property type="match status" value="1"/>
</dbReference>
<evidence type="ECO:0000313" key="2">
    <source>
        <dbReference type="EMBL" id="VFJ55624.1"/>
    </source>
</evidence>